<dbReference type="SUPFAM" id="SSF56349">
    <property type="entry name" value="DNA breaking-rejoining enzymes"/>
    <property type="match status" value="1"/>
</dbReference>
<dbReference type="Proteomes" id="UP001153678">
    <property type="component" value="Unassembled WGS sequence"/>
</dbReference>
<dbReference type="OrthoDB" id="2441335at2759"/>
<name>A0A9W4SE05_9GLOM</name>
<dbReference type="AlphaFoldDB" id="A0A9W4SE05"/>
<dbReference type="GO" id="GO:0003677">
    <property type="term" value="F:DNA binding"/>
    <property type="evidence" value="ECO:0007669"/>
    <property type="project" value="InterPro"/>
</dbReference>
<proteinExistence type="predicted"/>
<feature type="compositionally biased region" description="Basic and acidic residues" evidence="2">
    <location>
        <begin position="1"/>
        <end position="28"/>
    </location>
</feature>
<evidence type="ECO:0000256" key="1">
    <source>
        <dbReference type="ARBA" id="ARBA00023172"/>
    </source>
</evidence>
<protein>
    <submittedName>
        <fullName evidence="3">6924_t:CDS:1</fullName>
    </submittedName>
</protein>
<dbReference type="Gene3D" id="1.10.443.10">
    <property type="entry name" value="Intergrase catalytic core"/>
    <property type="match status" value="1"/>
</dbReference>
<evidence type="ECO:0000313" key="3">
    <source>
        <dbReference type="EMBL" id="CAI2165883.1"/>
    </source>
</evidence>
<comment type="caution">
    <text evidence="3">The sequence shown here is derived from an EMBL/GenBank/DDBJ whole genome shotgun (WGS) entry which is preliminary data.</text>
</comment>
<organism evidence="3 4">
    <name type="scientific">Funneliformis geosporum</name>
    <dbReference type="NCBI Taxonomy" id="1117311"/>
    <lineage>
        <taxon>Eukaryota</taxon>
        <taxon>Fungi</taxon>
        <taxon>Fungi incertae sedis</taxon>
        <taxon>Mucoromycota</taxon>
        <taxon>Glomeromycotina</taxon>
        <taxon>Glomeromycetes</taxon>
        <taxon>Glomerales</taxon>
        <taxon>Glomeraceae</taxon>
        <taxon>Funneliformis</taxon>
    </lineage>
</organism>
<dbReference type="InterPro" id="IPR013762">
    <property type="entry name" value="Integrase-like_cat_sf"/>
</dbReference>
<gene>
    <name evidence="3" type="ORF">FWILDA_LOCUS2290</name>
</gene>
<evidence type="ECO:0000256" key="2">
    <source>
        <dbReference type="SAM" id="MobiDB-lite"/>
    </source>
</evidence>
<dbReference type="EMBL" id="CAMKVN010000256">
    <property type="protein sequence ID" value="CAI2165883.1"/>
    <property type="molecule type" value="Genomic_DNA"/>
</dbReference>
<keyword evidence="1" id="KW-0233">DNA recombination</keyword>
<dbReference type="GO" id="GO:0006310">
    <property type="term" value="P:DNA recombination"/>
    <property type="evidence" value="ECO:0007669"/>
    <property type="project" value="UniProtKB-KW"/>
</dbReference>
<dbReference type="InterPro" id="IPR011010">
    <property type="entry name" value="DNA_brk_join_enz"/>
</dbReference>
<dbReference type="GO" id="GO:0015074">
    <property type="term" value="P:DNA integration"/>
    <property type="evidence" value="ECO:0007669"/>
    <property type="project" value="InterPro"/>
</dbReference>
<evidence type="ECO:0000313" key="4">
    <source>
        <dbReference type="Proteomes" id="UP001153678"/>
    </source>
</evidence>
<sequence length="177" mass="19809">MEGTSNEKETSIKPDKNNKKKDDMDHNKQSGNNPIEVQYKEEVENILDGNHPSLTPKSLNNRKIVNHSGRSTYLTWLFQNGLTEKQIMDISGHKSLKALLVYIKPTLNQKSLSVKSLIDLALDTNKSTDIKESNNQAINNEDVGIIDLENVDELIKGNEDSTSEIIESASIDLNSMN</sequence>
<keyword evidence="4" id="KW-1185">Reference proteome</keyword>
<feature type="region of interest" description="Disordered" evidence="2">
    <location>
        <begin position="1"/>
        <end position="35"/>
    </location>
</feature>
<reference evidence="3" key="1">
    <citation type="submission" date="2022-08" db="EMBL/GenBank/DDBJ databases">
        <authorList>
            <person name="Kallberg Y."/>
            <person name="Tangrot J."/>
            <person name="Rosling A."/>
        </authorList>
    </citation>
    <scope>NUCLEOTIDE SEQUENCE</scope>
    <source>
        <strain evidence="3">Wild A</strain>
    </source>
</reference>
<accession>A0A9W4SE05</accession>